<dbReference type="EMBL" id="JARKIE010001044">
    <property type="protein sequence ID" value="KAJ7608318.1"/>
    <property type="molecule type" value="Genomic_DNA"/>
</dbReference>
<proteinExistence type="predicted"/>
<accession>A0AAD7B377</accession>
<name>A0AAD7B377_MYCRO</name>
<comment type="caution">
    <text evidence="1">The sequence shown here is derived from an EMBL/GenBank/DDBJ whole genome shotgun (WGS) entry which is preliminary data.</text>
</comment>
<sequence length="166" mass="18113">MALLCICTRSTVAGAHKHTRGQGYLYTSLRATQVTIHTEAAGSMNLSTATSGFSHLSNHSVRLPYLAMERSFTAKAIVIHDCVVRVGKHQFLISAHHSVDGPVNGALKELAPGFDWRGELIIVALGRYVPYLKRMKRQPATAAINKFLATSLAQIHLNLPIPLSIM</sequence>
<dbReference type="AlphaFoldDB" id="A0AAD7B377"/>
<protein>
    <submittedName>
        <fullName evidence="1">Uncharacterized protein</fullName>
    </submittedName>
</protein>
<reference evidence="1" key="1">
    <citation type="submission" date="2023-03" db="EMBL/GenBank/DDBJ databases">
        <title>Massive genome expansion in bonnet fungi (Mycena s.s.) driven by repeated elements and novel gene families across ecological guilds.</title>
        <authorList>
            <consortium name="Lawrence Berkeley National Laboratory"/>
            <person name="Harder C.B."/>
            <person name="Miyauchi S."/>
            <person name="Viragh M."/>
            <person name="Kuo A."/>
            <person name="Thoen E."/>
            <person name="Andreopoulos B."/>
            <person name="Lu D."/>
            <person name="Skrede I."/>
            <person name="Drula E."/>
            <person name="Henrissat B."/>
            <person name="Morin E."/>
            <person name="Kohler A."/>
            <person name="Barry K."/>
            <person name="LaButti K."/>
            <person name="Morin E."/>
            <person name="Salamov A."/>
            <person name="Lipzen A."/>
            <person name="Mereny Z."/>
            <person name="Hegedus B."/>
            <person name="Baldrian P."/>
            <person name="Stursova M."/>
            <person name="Weitz H."/>
            <person name="Taylor A."/>
            <person name="Grigoriev I.V."/>
            <person name="Nagy L.G."/>
            <person name="Martin F."/>
            <person name="Kauserud H."/>
        </authorList>
    </citation>
    <scope>NUCLEOTIDE SEQUENCE</scope>
    <source>
        <strain evidence="1">CBHHK067</strain>
    </source>
</reference>
<gene>
    <name evidence="1" type="ORF">B0H17DRAFT_1153818</name>
</gene>
<organism evidence="1 2">
    <name type="scientific">Mycena rosella</name>
    <name type="common">Pink bonnet</name>
    <name type="synonym">Agaricus rosellus</name>
    <dbReference type="NCBI Taxonomy" id="1033263"/>
    <lineage>
        <taxon>Eukaryota</taxon>
        <taxon>Fungi</taxon>
        <taxon>Dikarya</taxon>
        <taxon>Basidiomycota</taxon>
        <taxon>Agaricomycotina</taxon>
        <taxon>Agaricomycetes</taxon>
        <taxon>Agaricomycetidae</taxon>
        <taxon>Agaricales</taxon>
        <taxon>Marasmiineae</taxon>
        <taxon>Mycenaceae</taxon>
        <taxon>Mycena</taxon>
    </lineage>
</organism>
<evidence type="ECO:0000313" key="2">
    <source>
        <dbReference type="Proteomes" id="UP001221757"/>
    </source>
</evidence>
<evidence type="ECO:0000313" key="1">
    <source>
        <dbReference type="EMBL" id="KAJ7608318.1"/>
    </source>
</evidence>
<dbReference type="Proteomes" id="UP001221757">
    <property type="component" value="Unassembled WGS sequence"/>
</dbReference>
<keyword evidence="2" id="KW-1185">Reference proteome</keyword>